<organism evidence="1 2">
    <name type="scientific">Cohnella kolymensis</name>
    <dbReference type="NCBI Taxonomy" id="1590652"/>
    <lineage>
        <taxon>Bacteria</taxon>
        <taxon>Bacillati</taxon>
        <taxon>Bacillota</taxon>
        <taxon>Bacilli</taxon>
        <taxon>Bacillales</taxon>
        <taxon>Paenibacillaceae</taxon>
        <taxon>Cohnella</taxon>
    </lineage>
</organism>
<evidence type="ECO:0000313" key="1">
    <source>
        <dbReference type="EMBL" id="KIL37017.1"/>
    </source>
</evidence>
<keyword evidence="2" id="KW-1185">Reference proteome</keyword>
<accession>A0ABR5A9C8</accession>
<dbReference type="RefSeq" id="WP_041060354.1">
    <property type="nucleotide sequence ID" value="NZ_JXAL01000003.1"/>
</dbReference>
<proteinExistence type="predicted"/>
<reference evidence="1 2" key="1">
    <citation type="submission" date="2014-12" db="EMBL/GenBank/DDBJ databases">
        <title>Draft genome sequence of Cohnella kolymensis strain B-2846.</title>
        <authorList>
            <person name="Karlyshev A.V."/>
            <person name="Kudryashova E.B."/>
        </authorList>
    </citation>
    <scope>NUCLEOTIDE SEQUENCE [LARGE SCALE GENOMIC DNA]</scope>
    <source>
        <strain evidence="1 2">VKM B-2846</strain>
    </source>
</reference>
<comment type="caution">
    <text evidence="1">The sequence shown here is derived from an EMBL/GenBank/DDBJ whole genome shotgun (WGS) entry which is preliminary data.</text>
</comment>
<protein>
    <submittedName>
        <fullName evidence="1">Uncharacterized protein</fullName>
    </submittedName>
</protein>
<sequence length="169" mass="18874">MGMLLQKELYDDQGAVVESLRVTKLQTQTVGPIESEKVLKGESIESTLVTMEEPPGSAPLKGVAYHVLLFSDTQIMPEELSSYKVEVLPASDIAIGGVQPIMFSKATDGGFLYSLRFETRYGDYTQAELDKLMSARDFIIFITHDRRALPVKLQLIPEAINKNNPHWKT</sequence>
<dbReference type="EMBL" id="JXAL01000003">
    <property type="protein sequence ID" value="KIL37017.1"/>
    <property type="molecule type" value="Genomic_DNA"/>
</dbReference>
<dbReference type="Proteomes" id="UP000054526">
    <property type="component" value="Unassembled WGS sequence"/>
</dbReference>
<gene>
    <name evidence="1" type="ORF">SD71_04900</name>
</gene>
<name>A0ABR5A9C8_9BACL</name>
<evidence type="ECO:0000313" key="2">
    <source>
        <dbReference type="Proteomes" id="UP000054526"/>
    </source>
</evidence>